<dbReference type="RefSeq" id="WP_320943314.1">
    <property type="nucleotide sequence ID" value="NZ_BAABEU010000011.1"/>
</dbReference>
<dbReference type="SMART" id="SM00880">
    <property type="entry name" value="CHAD"/>
    <property type="match status" value="1"/>
</dbReference>
<organism evidence="2 3">
    <name type="scientific">Microbacterium rhizosphaerae</name>
    <dbReference type="NCBI Taxonomy" id="1678237"/>
    <lineage>
        <taxon>Bacteria</taxon>
        <taxon>Bacillati</taxon>
        <taxon>Actinomycetota</taxon>
        <taxon>Actinomycetes</taxon>
        <taxon>Micrococcales</taxon>
        <taxon>Microbacteriaceae</taxon>
        <taxon>Microbacterium</taxon>
    </lineage>
</organism>
<name>A0ABZ0SP99_9MICO</name>
<dbReference type="PROSITE" id="PS51708">
    <property type="entry name" value="CHAD"/>
    <property type="match status" value="1"/>
</dbReference>
<reference evidence="2 3" key="1">
    <citation type="submission" date="2023-11" db="EMBL/GenBank/DDBJ databases">
        <title>Genome sequence of Microbacterium rhizosphaerae KACC 19337.</title>
        <authorList>
            <person name="Choi H."/>
            <person name="Kim S."/>
            <person name="Kim Y."/>
            <person name="Kwon S.-W."/>
            <person name="Heo J."/>
        </authorList>
    </citation>
    <scope>NUCLEOTIDE SEQUENCE [LARGE SCALE GENOMIC DNA]</scope>
    <source>
        <strain evidence="2 3">KACC 19337</strain>
    </source>
</reference>
<gene>
    <name evidence="2" type="ORF">SM116_04775</name>
</gene>
<protein>
    <submittedName>
        <fullName evidence="2">CHAD domain-containing protein</fullName>
    </submittedName>
</protein>
<dbReference type="PANTHER" id="PTHR39339">
    <property type="entry name" value="SLR1444 PROTEIN"/>
    <property type="match status" value="1"/>
</dbReference>
<proteinExistence type="predicted"/>
<evidence type="ECO:0000259" key="1">
    <source>
        <dbReference type="PROSITE" id="PS51708"/>
    </source>
</evidence>
<feature type="domain" description="CHAD" evidence="1">
    <location>
        <begin position="6"/>
        <end position="286"/>
    </location>
</feature>
<dbReference type="Proteomes" id="UP001323798">
    <property type="component" value="Chromosome"/>
</dbReference>
<evidence type="ECO:0000313" key="2">
    <source>
        <dbReference type="EMBL" id="WPR90610.1"/>
    </source>
</evidence>
<dbReference type="Pfam" id="PF05235">
    <property type="entry name" value="CHAD"/>
    <property type="match status" value="1"/>
</dbReference>
<keyword evidence="3" id="KW-1185">Reference proteome</keyword>
<accession>A0ABZ0SP99</accession>
<dbReference type="InterPro" id="IPR038186">
    <property type="entry name" value="CHAD_dom_sf"/>
</dbReference>
<dbReference type="Gene3D" id="1.40.20.10">
    <property type="entry name" value="CHAD domain"/>
    <property type="match status" value="1"/>
</dbReference>
<evidence type="ECO:0000313" key="3">
    <source>
        <dbReference type="Proteomes" id="UP001323798"/>
    </source>
</evidence>
<dbReference type="PANTHER" id="PTHR39339:SF1">
    <property type="entry name" value="CHAD DOMAIN-CONTAINING PROTEIN"/>
    <property type="match status" value="1"/>
</dbReference>
<sequence length="292" mass="31328">MRGESIGTIGEVLAPALTKAAAEIAATEEAALADAPDGVHQQRVRVRRLRSILAGFRDELDTRAAERVRVAYAEWGRELGVVRDIEVRAAVAEEMLARAGVDDVDVVRRLVSAERHAYDGAHARLVQLAGEPRAVARREMLRAFVAAPAIVGADTPAAEVAAEVLRVQARRVGKAAHRLDGSDDAYHALRKAARRLRYVAEAVADAAPGLYAAEVEDLAGAGDALHDSLGGHRDALLFAEHVVREGVLAARAGERSDAYPFIEAIARTDAESHLHRLPEALRRLRAAASDLP</sequence>
<dbReference type="EMBL" id="CP139368">
    <property type="protein sequence ID" value="WPR90610.1"/>
    <property type="molecule type" value="Genomic_DNA"/>
</dbReference>
<dbReference type="InterPro" id="IPR007899">
    <property type="entry name" value="CHAD_dom"/>
</dbReference>